<protein>
    <submittedName>
        <fullName evidence="2">Uncharacterized protein</fullName>
    </submittedName>
</protein>
<dbReference type="EMBL" id="JAHKSW010000001">
    <property type="protein sequence ID" value="KAG7335808.1"/>
    <property type="molecule type" value="Genomic_DNA"/>
</dbReference>
<reference evidence="2 3" key="1">
    <citation type="submission" date="2021-06" db="EMBL/GenBank/DDBJ databases">
        <title>Chromosome-level genome assembly of the red-tail catfish (Hemibagrus wyckioides).</title>
        <authorList>
            <person name="Shao F."/>
        </authorList>
    </citation>
    <scope>NUCLEOTIDE SEQUENCE [LARGE SCALE GENOMIC DNA]</scope>
    <source>
        <strain evidence="2">EC202008001</strain>
        <tissue evidence="2">Blood</tissue>
    </source>
</reference>
<feature type="region of interest" description="Disordered" evidence="1">
    <location>
        <begin position="127"/>
        <end position="146"/>
    </location>
</feature>
<proteinExistence type="predicted"/>
<feature type="region of interest" description="Disordered" evidence="1">
    <location>
        <begin position="179"/>
        <end position="200"/>
    </location>
</feature>
<comment type="caution">
    <text evidence="2">The sequence shown here is derived from an EMBL/GenBank/DDBJ whole genome shotgun (WGS) entry which is preliminary data.</text>
</comment>
<evidence type="ECO:0000313" key="2">
    <source>
        <dbReference type="EMBL" id="KAG7335808.1"/>
    </source>
</evidence>
<feature type="compositionally biased region" description="Basic and acidic residues" evidence="1">
    <location>
        <begin position="181"/>
        <end position="200"/>
    </location>
</feature>
<accession>A0A9D3SYM9</accession>
<sequence>MYINHGKTSQITGREQIVLSIFTSCRYLFLLDTSMVFLWSCGCKSSLLHHHVSQLAHRLRATEKQNIRLPSINKTTSTPPLIIIEEFEQAGAGLAAKNSGKPRFLPRRQRMDQISPLRDMIHREMTDDQTRKKFSKPQKKLSDKMEPVASTYRKNYTASHEVVETFSVPGDRYSVFNSVRDLSDTEERSKSPEATTEEEHQIRADITDTVLQYVNSTSFKNQLSLHIMSEIDAKIAKAVSQVQNKQHAVRFATARDEELYYYQEQQSSNNLSTPGFSEGVASLIGYALMEVREKMKSTLTSHKRQTESPPACNTVKETVDRVFESMLDSLIPVNDDNSHLNQDSTDGDSSMIDTLASCVYDAASESILHSSDSDDICQILFYDLESDDKVSSITDQDMETLDTVKIPMKTLMFCMSLKKNPPLACCPKDLTSLMDLNIRQRSL</sequence>
<evidence type="ECO:0000256" key="1">
    <source>
        <dbReference type="SAM" id="MobiDB-lite"/>
    </source>
</evidence>
<organism evidence="2 3">
    <name type="scientific">Hemibagrus wyckioides</name>
    <dbReference type="NCBI Taxonomy" id="337641"/>
    <lineage>
        <taxon>Eukaryota</taxon>
        <taxon>Metazoa</taxon>
        <taxon>Chordata</taxon>
        <taxon>Craniata</taxon>
        <taxon>Vertebrata</taxon>
        <taxon>Euteleostomi</taxon>
        <taxon>Actinopterygii</taxon>
        <taxon>Neopterygii</taxon>
        <taxon>Teleostei</taxon>
        <taxon>Ostariophysi</taxon>
        <taxon>Siluriformes</taxon>
        <taxon>Bagridae</taxon>
        <taxon>Hemibagrus</taxon>
    </lineage>
</organism>
<evidence type="ECO:0000313" key="3">
    <source>
        <dbReference type="Proteomes" id="UP000824219"/>
    </source>
</evidence>
<name>A0A9D3SYM9_9TELE</name>
<dbReference type="AlphaFoldDB" id="A0A9D3SYM9"/>
<dbReference type="Proteomes" id="UP000824219">
    <property type="component" value="Linkage Group LG01"/>
</dbReference>
<dbReference type="OrthoDB" id="8961101at2759"/>
<keyword evidence="3" id="KW-1185">Reference proteome</keyword>
<gene>
    <name evidence="2" type="ORF">KOW79_000501</name>
</gene>